<evidence type="ECO:0008006" key="3">
    <source>
        <dbReference type="Google" id="ProtNLM"/>
    </source>
</evidence>
<organism evidence="1 2">
    <name type="scientific">Stylosanthes scabra</name>
    <dbReference type="NCBI Taxonomy" id="79078"/>
    <lineage>
        <taxon>Eukaryota</taxon>
        <taxon>Viridiplantae</taxon>
        <taxon>Streptophyta</taxon>
        <taxon>Embryophyta</taxon>
        <taxon>Tracheophyta</taxon>
        <taxon>Spermatophyta</taxon>
        <taxon>Magnoliopsida</taxon>
        <taxon>eudicotyledons</taxon>
        <taxon>Gunneridae</taxon>
        <taxon>Pentapetalae</taxon>
        <taxon>rosids</taxon>
        <taxon>fabids</taxon>
        <taxon>Fabales</taxon>
        <taxon>Fabaceae</taxon>
        <taxon>Papilionoideae</taxon>
        <taxon>50 kb inversion clade</taxon>
        <taxon>dalbergioids sensu lato</taxon>
        <taxon>Dalbergieae</taxon>
        <taxon>Pterocarpus clade</taxon>
        <taxon>Stylosanthes</taxon>
    </lineage>
</organism>
<dbReference type="EMBL" id="JASCZI010181538">
    <property type="protein sequence ID" value="MED6184375.1"/>
    <property type="molecule type" value="Genomic_DNA"/>
</dbReference>
<dbReference type="Proteomes" id="UP001341840">
    <property type="component" value="Unassembled WGS sequence"/>
</dbReference>
<accession>A0ABU6WGX1</accession>
<comment type="caution">
    <text evidence="1">The sequence shown here is derived from an EMBL/GenBank/DDBJ whole genome shotgun (WGS) entry which is preliminary data.</text>
</comment>
<evidence type="ECO:0000313" key="2">
    <source>
        <dbReference type="Proteomes" id="UP001341840"/>
    </source>
</evidence>
<proteinExistence type="predicted"/>
<name>A0ABU6WGX1_9FABA</name>
<keyword evidence="2" id="KW-1185">Reference proteome</keyword>
<protein>
    <recommendedName>
        <fullName evidence="3">Aminotransferase-like plant mobile domain-containing protein</fullName>
    </recommendedName>
</protein>
<sequence>MADQGKNKNMEPKTSLRIHNRDYDTIIEDPEDPFNPEKILFPFVVEEKLYCFVSPLMSKEEAEKKANFVQWFDRLEPSKGGHWKSQGEDITYETKPESDFEIEWRNSYGDFLSLHMGKPNEPITDKEHVAFLIYWLNAVLFCSSSVTM</sequence>
<gene>
    <name evidence="1" type="ORF">PIB30_046843</name>
</gene>
<reference evidence="1 2" key="1">
    <citation type="journal article" date="2023" name="Plants (Basel)">
        <title>Bridging the Gap: Combining Genomics and Transcriptomics Approaches to Understand Stylosanthes scabra, an Orphan Legume from the Brazilian Caatinga.</title>
        <authorList>
            <person name="Ferreira-Neto J.R.C."/>
            <person name="da Silva M.D."/>
            <person name="Binneck E."/>
            <person name="de Melo N.F."/>
            <person name="da Silva R.H."/>
            <person name="de Melo A.L.T.M."/>
            <person name="Pandolfi V."/>
            <person name="Bustamante F.O."/>
            <person name="Brasileiro-Vidal A.C."/>
            <person name="Benko-Iseppon A.M."/>
        </authorList>
    </citation>
    <scope>NUCLEOTIDE SEQUENCE [LARGE SCALE GENOMIC DNA]</scope>
    <source>
        <tissue evidence="1">Leaves</tissue>
    </source>
</reference>
<evidence type="ECO:0000313" key="1">
    <source>
        <dbReference type="EMBL" id="MED6184375.1"/>
    </source>
</evidence>